<evidence type="ECO:0000313" key="12">
    <source>
        <dbReference type="EMBL" id="OTG33970.1"/>
    </source>
</evidence>
<feature type="compositionally biased region" description="Low complexity" evidence="10">
    <location>
        <begin position="256"/>
        <end position="271"/>
    </location>
</feature>
<keyword evidence="7" id="KW-0833">Ubl conjugation pathway</keyword>
<dbReference type="InterPro" id="IPR001841">
    <property type="entry name" value="Znf_RING"/>
</dbReference>
<sequence>MILTIIFVSLETLLKSLIFNNLRSILYNLIFRVPMQGQRGAVGSFPETLAFEHGSTSSDVVNSPSNRLPDYISLNPTNQEGQNVSMWDVGEPSSSSGPNQANLGHIESRPDHGWPSLMKPCPEPPSSVLSLGDHGASSSSFSDPFDTDDHRLSRKRKAVELTMGQSSSGAGSSSMFQRSDGGSSSWHTIDENPLPDPTIPRLGLSIGENPLVSRQQVDSRGSDVSGLRLNQPSDDLSSHQGQPVLRVPALRRNFQSTSRWSRSSSSRATRSPNLVISADRSELDSISDHPIFPPPSSIRTAAQTELNWSSTGDGANVNDGGNVGSSRARPSSGPSPNYNPRRLSAFLRRSLLSAAGSEDGGGQNGNIFPIIPPALNSSSSSSQDVGTLPGHHRHQAYSRSSLLLGRQLEGAYLSRTVTPGGEGRGRLVSEIRNVLDLMRRGEALRFEDVMILDQSVFYGIADIHDRHRDMRLDIDNMSYEELLALEERIGNVNTGLTEETIAKHLKQKSYVVERGQPDVEPCSVCQEEYKDGDDLGTLECGHDFHHGCIKQWLQHKNLCPICKSTGFAST</sequence>
<dbReference type="PANTHER" id="PTHR22937">
    <property type="entry name" value="E3 UBIQUITIN-PROTEIN LIGASE RNF165"/>
    <property type="match status" value="1"/>
</dbReference>
<dbReference type="AlphaFoldDB" id="A0A251VEF8"/>
<dbReference type="STRING" id="4232.A0A251VEF8"/>
<dbReference type="GO" id="GO:0008270">
    <property type="term" value="F:zinc ion binding"/>
    <property type="evidence" value="ECO:0007669"/>
    <property type="project" value="UniProtKB-KW"/>
</dbReference>
<dbReference type="EC" id="2.3.2.27" evidence="3"/>
<dbReference type="InterPro" id="IPR013083">
    <property type="entry name" value="Znf_RING/FYVE/PHD"/>
</dbReference>
<feature type="compositionally biased region" description="Polar residues" evidence="10">
    <location>
        <begin position="175"/>
        <end position="187"/>
    </location>
</feature>
<evidence type="ECO:0000256" key="7">
    <source>
        <dbReference type="ARBA" id="ARBA00022786"/>
    </source>
</evidence>
<dbReference type="OMA" id="NANCASQ"/>
<dbReference type="Pfam" id="PF13639">
    <property type="entry name" value="zf-RING_2"/>
    <property type="match status" value="1"/>
</dbReference>
<evidence type="ECO:0000256" key="3">
    <source>
        <dbReference type="ARBA" id="ARBA00012483"/>
    </source>
</evidence>
<keyword evidence="4" id="KW-0808">Transferase</keyword>
<feature type="region of interest" description="Disordered" evidence="10">
    <location>
        <begin position="356"/>
        <end position="392"/>
    </location>
</feature>
<keyword evidence="8" id="KW-0862">Zinc</keyword>
<comment type="pathway">
    <text evidence="2">Protein modification; protein ubiquitination.</text>
</comment>
<evidence type="ECO:0000256" key="2">
    <source>
        <dbReference type="ARBA" id="ARBA00004906"/>
    </source>
</evidence>
<evidence type="ECO:0000313" key="13">
    <source>
        <dbReference type="Proteomes" id="UP000215914"/>
    </source>
</evidence>
<reference evidence="13" key="1">
    <citation type="journal article" date="2017" name="Nature">
        <title>The sunflower genome provides insights into oil metabolism, flowering and Asterid evolution.</title>
        <authorList>
            <person name="Badouin H."/>
            <person name="Gouzy J."/>
            <person name="Grassa C.J."/>
            <person name="Murat F."/>
            <person name="Staton S.E."/>
            <person name="Cottret L."/>
            <person name="Lelandais-Briere C."/>
            <person name="Owens G.L."/>
            <person name="Carrere S."/>
            <person name="Mayjonade B."/>
            <person name="Legrand L."/>
            <person name="Gill N."/>
            <person name="Kane N.C."/>
            <person name="Bowers J.E."/>
            <person name="Hubner S."/>
            <person name="Bellec A."/>
            <person name="Berard A."/>
            <person name="Berges H."/>
            <person name="Blanchet N."/>
            <person name="Boniface M.C."/>
            <person name="Brunel D."/>
            <person name="Catrice O."/>
            <person name="Chaidir N."/>
            <person name="Claudel C."/>
            <person name="Donnadieu C."/>
            <person name="Faraut T."/>
            <person name="Fievet G."/>
            <person name="Helmstetter N."/>
            <person name="King M."/>
            <person name="Knapp S.J."/>
            <person name="Lai Z."/>
            <person name="Le Paslier M.C."/>
            <person name="Lippi Y."/>
            <person name="Lorenzon L."/>
            <person name="Mandel J.R."/>
            <person name="Marage G."/>
            <person name="Marchand G."/>
            <person name="Marquand E."/>
            <person name="Bret-Mestries E."/>
            <person name="Morien E."/>
            <person name="Nambeesan S."/>
            <person name="Nguyen T."/>
            <person name="Pegot-Espagnet P."/>
            <person name="Pouilly N."/>
            <person name="Raftis F."/>
            <person name="Sallet E."/>
            <person name="Schiex T."/>
            <person name="Thomas J."/>
            <person name="Vandecasteele C."/>
            <person name="Vares D."/>
            <person name="Vear F."/>
            <person name="Vautrin S."/>
            <person name="Crespi M."/>
            <person name="Mangin B."/>
            <person name="Burke J.M."/>
            <person name="Salse J."/>
            <person name="Munos S."/>
            <person name="Vincourt P."/>
            <person name="Rieseberg L.H."/>
            <person name="Langlade N.B."/>
        </authorList>
    </citation>
    <scope>NUCLEOTIDE SEQUENCE [LARGE SCALE GENOMIC DNA]</scope>
    <source>
        <strain evidence="13">cv. SF193</strain>
    </source>
</reference>
<protein>
    <recommendedName>
        <fullName evidence="3">RING-type E3 ubiquitin transferase</fullName>
        <ecNumber evidence="3">2.3.2.27</ecNumber>
    </recommendedName>
</protein>
<feature type="compositionally biased region" description="Polar residues" evidence="10">
    <location>
        <begin position="228"/>
        <end position="241"/>
    </location>
</feature>
<keyword evidence="6 9" id="KW-0863">Zinc-finger</keyword>
<dbReference type="GO" id="GO:0010228">
    <property type="term" value="P:vegetative to reproductive phase transition of meristem"/>
    <property type="evidence" value="ECO:0007669"/>
    <property type="project" value="UniProtKB-ARBA"/>
</dbReference>
<dbReference type="PROSITE" id="PS50089">
    <property type="entry name" value="ZF_RING_2"/>
    <property type="match status" value="1"/>
</dbReference>
<proteinExistence type="predicted"/>
<dbReference type="Proteomes" id="UP000215914">
    <property type="component" value="Chromosome 2"/>
</dbReference>
<dbReference type="GO" id="GO:0061630">
    <property type="term" value="F:ubiquitin protein ligase activity"/>
    <property type="evidence" value="ECO:0000318"/>
    <property type="project" value="GO_Central"/>
</dbReference>
<name>A0A251VEF8_HELAN</name>
<feature type="compositionally biased region" description="Low complexity" evidence="10">
    <location>
        <begin position="164"/>
        <end position="174"/>
    </location>
</feature>
<keyword evidence="13" id="KW-1185">Reference proteome</keyword>
<evidence type="ECO:0000256" key="1">
    <source>
        <dbReference type="ARBA" id="ARBA00000900"/>
    </source>
</evidence>
<dbReference type="InParanoid" id="A0A251VEF8"/>
<dbReference type="EMBL" id="CM007891">
    <property type="protein sequence ID" value="OTG33970.1"/>
    <property type="molecule type" value="Genomic_DNA"/>
</dbReference>
<feature type="compositionally biased region" description="Low complexity" evidence="10">
    <location>
        <begin position="312"/>
        <end position="341"/>
    </location>
</feature>
<dbReference type="InterPro" id="IPR045191">
    <property type="entry name" value="MBR1/2-like"/>
</dbReference>
<evidence type="ECO:0000256" key="4">
    <source>
        <dbReference type="ARBA" id="ARBA00022679"/>
    </source>
</evidence>
<dbReference type="SUPFAM" id="SSF57850">
    <property type="entry name" value="RING/U-box"/>
    <property type="match status" value="1"/>
</dbReference>
<feature type="compositionally biased region" description="Polar residues" evidence="10">
    <location>
        <begin position="92"/>
        <end position="102"/>
    </location>
</feature>
<dbReference type="Gene3D" id="3.30.40.10">
    <property type="entry name" value="Zinc/RING finger domain, C3HC4 (zinc finger)"/>
    <property type="match status" value="1"/>
</dbReference>
<feature type="region of interest" description="Disordered" evidence="10">
    <location>
        <begin position="308"/>
        <end position="341"/>
    </location>
</feature>
<organism evidence="12 13">
    <name type="scientific">Helianthus annuus</name>
    <name type="common">Common sunflower</name>
    <dbReference type="NCBI Taxonomy" id="4232"/>
    <lineage>
        <taxon>Eukaryota</taxon>
        <taxon>Viridiplantae</taxon>
        <taxon>Streptophyta</taxon>
        <taxon>Embryophyta</taxon>
        <taxon>Tracheophyta</taxon>
        <taxon>Spermatophyta</taxon>
        <taxon>Magnoliopsida</taxon>
        <taxon>eudicotyledons</taxon>
        <taxon>Gunneridae</taxon>
        <taxon>Pentapetalae</taxon>
        <taxon>asterids</taxon>
        <taxon>campanulids</taxon>
        <taxon>Asterales</taxon>
        <taxon>Asteraceae</taxon>
        <taxon>Asteroideae</taxon>
        <taxon>Heliantheae alliance</taxon>
        <taxon>Heliantheae</taxon>
        <taxon>Helianthus</taxon>
    </lineage>
</organism>
<evidence type="ECO:0000259" key="11">
    <source>
        <dbReference type="PROSITE" id="PS50089"/>
    </source>
</evidence>
<comment type="catalytic activity">
    <reaction evidence="1">
        <text>S-ubiquitinyl-[E2 ubiquitin-conjugating enzyme]-L-cysteine + [acceptor protein]-L-lysine = [E2 ubiquitin-conjugating enzyme]-L-cysteine + N(6)-ubiquitinyl-[acceptor protein]-L-lysine.</text>
        <dbReference type="EC" id="2.3.2.27"/>
    </reaction>
</comment>
<evidence type="ECO:0000256" key="10">
    <source>
        <dbReference type="SAM" id="MobiDB-lite"/>
    </source>
</evidence>
<gene>
    <name evidence="12" type="ORF">HannXRQ_Chr02g0040521</name>
</gene>
<keyword evidence="5" id="KW-0479">Metal-binding</keyword>
<evidence type="ECO:0000256" key="6">
    <source>
        <dbReference type="ARBA" id="ARBA00022771"/>
    </source>
</evidence>
<feature type="region of interest" description="Disordered" evidence="10">
    <location>
        <begin position="78"/>
        <end position="275"/>
    </location>
</feature>
<dbReference type="FunFam" id="3.30.40.10:FF:000309">
    <property type="entry name" value="E3 ubiquitin-protein ligase MBR2"/>
    <property type="match status" value="1"/>
</dbReference>
<feature type="domain" description="RING-type" evidence="11">
    <location>
        <begin position="522"/>
        <end position="563"/>
    </location>
</feature>
<dbReference type="GO" id="GO:0043161">
    <property type="term" value="P:proteasome-mediated ubiquitin-dependent protein catabolic process"/>
    <property type="evidence" value="ECO:0007669"/>
    <property type="project" value="UniProtKB-ARBA"/>
</dbReference>
<evidence type="ECO:0000256" key="9">
    <source>
        <dbReference type="PROSITE-ProRule" id="PRU00175"/>
    </source>
</evidence>
<accession>A0A251VEF8</accession>
<feature type="compositionally biased region" description="Low complexity" evidence="10">
    <location>
        <begin position="129"/>
        <end position="144"/>
    </location>
</feature>
<dbReference type="PANTHER" id="PTHR22937:SF224">
    <property type="entry name" value="E3 UBIQUITIN-PROTEIN LIGASE MBR1-RELATED"/>
    <property type="match status" value="1"/>
</dbReference>
<evidence type="ECO:0000256" key="8">
    <source>
        <dbReference type="ARBA" id="ARBA00022833"/>
    </source>
</evidence>
<evidence type="ECO:0000256" key="5">
    <source>
        <dbReference type="ARBA" id="ARBA00022723"/>
    </source>
</evidence>
<dbReference type="SMART" id="SM00184">
    <property type="entry name" value="RING"/>
    <property type="match status" value="1"/>
</dbReference>